<dbReference type="Proteomes" id="UP001597314">
    <property type="component" value="Unassembled WGS sequence"/>
</dbReference>
<keyword evidence="5 6" id="KW-0472">Membrane</keyword>
<evidence type="ECO:0000313" key="8">
    <source>
        <dbReference type="EMBL" id="MFD2183273.1"/>
    </source>
</evidence>
<accession>A0ABW5AK03</accession>
<comment type="subcellular location">
    <subcellularLocation>
        <location evidence="1">Cell membrane</location>
        <topology evidence="1">Multi-pass membrane protein</topology>
    </subcellularLocation>
</comment>
<evidence type="ECO:0000256" key="6">
    <source>
        <dbReference type="SAM" id="Phobius"/>
    </source>
</evidence>
<feature type="non-terminal residue" evidence="8">
    <location>
        <position position="223"/>
    </location>
</feature>
<protein>
    <submittedName>
        <fullName evidence="8">Cache domain-containing protein</fullName>
    </submittedName>
</protein>
<evidence type="ECO:0000256" key="5">
    <source>
        <dbReference type="ARBA" id="ARBA00023136"/>
    </source>
</evidence>
<evidence type="ECO:0000259" key="7">
    <source>
        <dbReference type="SMART" id="SM01049"/>
    </source>
</evidence>
<comment type="caution">
    <text evidence="8">The sequence shown here is derived from an EMBL/GenBank/DDBJ whole genome shotgun (WGS) entry which is preliminary data.</text>
</comment>
<feature type="transmembrane region" description="Helical" evidence="6">
    <location>
        <begin position="188"/>
        <end position="210"/>
    </location>
</feature>
<proteinExistence type="predicted"/>
<dbReference type="EMBL" id="JBHUIW010000015">
    <property type="protein sequence ID" value="MFD2183273.1"/>
    <property type="molecule type" value="Genomic_DNA"/>
</dbReference>
<dbReference type="InterPro" id="IPR033480">
    <property type="entry name" value="sCache_2"/>
</dbReference>
<organism evidence="8 9">
    <name type="scientific">Rhodoplanes azumiensis</name>
    <dbReference type="NCBI Taxonomy" id="1897628"/>
    <lineage>
        <taxon>Bacteria</taxon>
        <taxon>Pseudomonadati</taxon>
        <taxon>Pseudomonadota</taxon>
        <taxon>Alphaproteobacteria</taxon>
        <taxon>Hyphomicrobiales</taxon>
        <taxon>Nitrobacteraceae</taxon>
        <taxon>Rhodoplanes</taxon>
    </lineage>
</organism>
<evidence type="ECO:0000256" key="1">
    <source>
        <dbReference type="ARBA" id="ARBA00004651"/>
    </source>
</evidence>
<evidence type="ECO:0000256" key="4">
    <source>
        <dbReference type="ARBA" id="ARBA00022989"/>
    </source>
</evidence>
<evidence type="ECO:0000256" key="2">
    <source>
        <dbReference type="ARBA" id="ARBA00022475"/>
    </source>
</evidence>
<gene>
    <name evidence="8" type="ORF">ACFSOX_14025</name>
</gene>
<keyword evidence="2" id="KW-1003">Cell membrane</keyword>
<dbReference type="PROSITE" id="PS51257">
    <property type="entry name" value="PROKAR_LIPOPROTEIN"/>
    <property type="match status" value="1"/>
</dbReference>
<keyword evidence="3 6" id="KW-0812">Transmembrane</keyword>
<sequence>MSLTISRRVGALVLLAVLACLAVIAVQLLSLRSSLEQERRAAVMAQVQSAVAIVRDHAARADRGQLPQAEAQERAKAALRAIRFGQDDYVFVYGTDGVTLVLGPRAQLEGTNRIDTKDPKGVYTVRNLIAAAQRGGDFTTYDTPRAGSTEPAPKLAYAAMAPWNWVVGTGVYIDDLDQVFWSSARTTLMWATGLIVVLCVVAVTLARGLVRPVKAMTSAMKEL</sequence>
<dbReference type="CDD" id="cd18774">
    <property type="entry name" value="PDC2_HK_sensor"/>
    <property type="match status" value="1"/>
</dbReference>
<keyword evidence="9" id="KW-1185">Reference proteome</keyword>
<dbReference type="RefSeq" id="WP_378478434.1">
    <property type="nucleotide sequence ID" value="NZ_JBHUIW010000015.1"/>
</dbReference>
<reference evidence="9" key="1">
    <citation type="journal article" date="2019" name="Int. J. Syst. Evol. Microbiol.">
        <title>The Global Catalogue of Microorganisms (GCM) 10K type strain sequencing project: providing services to taxonomists for standard genome sequencing and annotation.</title>
        <authorList>
            <consortium name="The Broad Institute Genomics Platform"/>
            <consortium name="The Broad Institute Genome Sequencing Center for Infectious Disease"/>
            <person name="Wu L."/>
            <person name="Ma J."/>
        </authorList>
    </citation>
    <scope>NUCLEOTIDE SEQUENCE [LARGE SCALE GENOMIC DNA]</scope>
    <source>
        <strain evidence="9">CGMCC 1.6774</strain>
    </source>
</reference>
<evidence type="ECO:0000256" key="3">
    <source>
        <dbReference type="ARBA" id="ARBA00022692"/>
    </source>
</evidence>
<dbReference type="Pfam" id="PF17200">
    <property type="entry name" value="sCache_2"/>
    <property type="match status" value="1"/>
</dbReference>
<dbReference type="SMART" id="SM01049">
    <property type="entry name" value="Cache_2"/>
    <property type="match status" value="1"/>
</dbReference>
<name>A0ABW5AK03_9BRAD</name>
<evidence type="ECO:0000313" key="9">
    <source>
        <dbReference type="Proteomes" id="UP001597314"/>
    </source>
</evidence>
<keyword evidence="4 6" id="KW-1133">Transmembrane helix</keyword>
<feature type="domain" description="Single Cache" evidence="7">
    <location>
        <begin position="32"/>
        <end position="126"/>
    </location>
</feature>
<dbReference type="Gene3D" id="3.30.450.20">
    <property type="entry name" value="PAS domain"/>
    <property type="match status" value="1"/>
</dbReference>